<name>A0A4Q7D070_9PSED</name>
<evidence type="ECO:0000313" key="2">
    <source>
        <dbReference type="Proteomes" id="UP000293369"/>
    </source>
</evidence>
<protein>
    <submittedName>
        <fullName evidence="1">Uncharacterized protein</fullName>
    </submittedName>
</protein>
<organism evidence="1 2">
    <name type="scientific">Pseudomonas orientalis</name>
    <dbReference type="NCBI Taxonomy" id="76758"/>
    <lineage>
        <taxon>Bacteria</taxon>
        <taxon>Pseudomonadati</taxon>
        <taxon>Pseudomonadota</taxon>
        <taxon>Gammaproteobacteria</taxon>
        <taxon>Pseudomonadales</taxon>
        <taxon>Pseudomonadaceae</taxon>
        <taxon>Pseudomonas</taxon>
    </lineage>
</organism>
<accession>A0A4Q7D070</accession>
<dbReference type="RefSeq" id="WP_008437366.1">
    <property type="nucleotide sequence ID" value="NZ_SGFE01000025.1"/>
</dbReference>
<dbReference type="Proteomes" id="UP000293369">
    <property type="component" value="Unassembled WGS sequence"/>
</dbReference>
<comment type="caution">
    <text evidence="1">The sequence shown here is derived from an EMBL/GenBank/DDBJ whole genome shotgun (WGS) entry which is preliminary data.</text>
</comment>
<proteinExistence type="predicted"/>
<gene>
    <name evidence="1" type="ORF">EUX57_14475</name>
</gene>
<evidence type="ECO:0000313" key="1">
    <source>
        <dbReference type="EMBL" id="RZI31057.1"/>
    </source>
</evidence>
<reference evidence="1 2" key="1">
    <citation type="submission" date="2019-02" db="EMBL/GenBank/DDBJ databases">
        <title>Pseudomonas spp from wheat grain.</title>
        <authorList>
            <person name="Cho G.-S."/>
            <person name="Franz C.M.A.P."/>
        </authorList>
    </citation>
    <scope>NUCLEOTIDE SEQUENCE [LARGE SCALE GENOMIC DNA]</scope>
    <source>
        <strain evidence="1 2">133NRW</strain>
    </source>
</reference>
<sequence length="104" mass="11744">MIINPQRLPLVIEIGLIAAQARVHSALDKQRPINVAIDPHDDPHYFLSSDLWFDALDGVIKLAEMDHKDDFNPDISPTLSAFGLLQEYWQARDRLDPQPESDAA</sequence>
<dbReference type="AlphaFoldDB" id="A0A4Q7D070"/>
<dbReference type="EMBL" id="SGFE01000025">
    <property type="protein sequence ID" value="RZI31057.1"/>
    <property type="molecule type" value="Genomic_DNA"/>
</dbReference>